<keyword evidence="11" id="KW-1185">Reference proteome</keyword>
<dbReference type="InterPro" id="IPR000515">
    <property type="entry name" value="MetI-like"/>
</dbReference>
<keyword evidence="4" id="KW-1003">Cell membrane</keyword>
<evidence type="ECO:0000256" key="2">
    <source>
        <dbReference type="ARBA" id="ARBA00020515"/>
    </source>
</evidence>
<dbReference type="PANTHER" id="PTHR43744:SF8">
    <property type="entry name" value="SN-GLYCEROL-3-PHOSPHATE TRANSPORT SYSTEM PERMEASE PROTEIN UGPE"/>
    <property type="match status" value="1"/>
</dbReference>
<evidence type="ECO:0000259" key="9">
    <source>
        <dbReference type="PROSITE" id="PS50928"/>
    </source>
</evidence>
<dbReference type="RefSeq" id="WP_149486385.1">
    <property type="nucleotide sequence ID" value="NZ_CP036150.1"/>
</dbReference>
<dbReference type="Proteomes" id="UP000324209">
    <property type="component" value="Chromosome"/>
</dbReference>
<evidence type="ECO:0000256" key="6">
    <source>
        <dbReference type="ARBA" id="ARBA00022989"/>
    </source>
</evidence>
<name>A0A5C1QJG2_9SPIO</name>
<feature type="transmembrane region" description="Helical" evidence="8">
    <location>
        <begin position="75"/>
        <end position="98"/>
    </location>
</feature>
<keyword evidence="3 8" id="KW-0813">Transport</keyword>
<feature type="transmembrane region" description="Helical" evidence="8">
    <location>
        <begin position="139"/>
        <end position="160"/>
    </location>
</feature>
<dbReference type="SUPFAM" id="SSF161098">
    <property type="entry name" value="MetI-like"/>
    <property type="match status" value="1"/>
</dbReference>
<feature type="transmembrane region" description="Helical" evidence="8">
    <location>
        <begin position="12"/>
        <end position="34"/>
    </location>
</feature>
<keyword evidence="7 8" id="KW-0472">Membrane</keyword>
<accession>A0A5C1QJG2</accession>
<dbReference type="Pfam" id="PF00528">
    <property type="entry name" value="BPD_transp_1"/>
    <property type="match status" value="1"/>
</dbReference>
<dbReference type="AlphaFoldDB" id="A0A5C1QJG2"/>
<dbReference type="KEGG" id="ock:EXM22_10000"/>
<dbReference type="Gene3D" id="1.10.3720.10">
    <property type="entry name" value="MetI-like"/>
    <property type="match status" value="1"/>
</dbReference>
<evidence type="ECO:0000256" key="5">
    <source>
        <dbReference type="ARBA" id="ARBA00022692"/>
    </source>
</evidence>
<dbReference type="GO" id="GO:0055085">
    <property type="term" value="P:transmembrane transport"/>
    <property type="evidence" value="ECO:0007669"/>
    <property type="project" value="InterPro"/>
</dbReference>
<dbReference type="PANTHER" id="PTHR43744">
    <property type="entry name" value="ABC TRANSPORTER PERMEASE PROTEIN MG189-RELATED-RELATED"/>
    <property type="match status" value="1"/>
</dbReference>
<evidence type="ECO:0000313" key="11">
    <source>
        <dbReference type="Proteomes" id="UP000324209"/>
    </source>
</evidence>
<evidence type="ECO:0000256" key="4">
    <source>
        <dbReference type="ARBA" id="ARBA00022475"/>
    </source>
</evidence>
<keyword evidence="6 8" id="KW-1133">Transmembrane helix</keyword>
<protein>
    <recommendedName>
        <fullName evidence="2">sn-glycerol-3-phosphate transport system permease protein UgpE</fullName>
    </recommendedName>
</protein>
<organism evidence="10 11">
    <name type="scientific">Oceanispirochaeta crateris</name>
    <dbReference type="NCBI Taxonomy" id="2518645"/>
    <lineage>
        <taxon>Bacteria</taxon>
        <taxon>Pseudomonadati</taxon>
        <taxon>Spirochaetota</taxon>
        <taxon>Spirochaetia</taxon>
        <taxon>Spirochaetales</taxon>
        <taxon>Spirochaetaceae</taxon>
        <taxon>Oceanispirochaeta</taxon>
    </lineage>
</organism>
<proteinExistence type="inferred from homology"/>
<feature type="domain" description="ABC transmembrane type-1" evidence="9">
    <location>
        <begin position="75"/>
        <end position="265"/>
    </location>
</feature>
<feature type="transmembrane region" description="Helical" evidence="8">
    <location>
        <begin position="245"/>
        <end position="264"/>
    </location>
</feature>
<comment type="similarity">
    <text evidence="8">Belongs to the binding-protein-dependent transport system permease family.</text>
</comment>
<feature type="transmembrane region" description="Helical" evidence="8">
    <location>
        <begin position="186"/>
        <end position="207"/>
    </location>
</feature>
<evidence type="ECO:0000313" key="10">
    <source>
        <dbReference type="EMBL" id="QEN08305.1"/>
    </source>
</evidence>
<dbReference type="EMBL" id="CP036150">
    <property type="protein sequence ID" value="QEN08305.1"/>
    <property type="molecule type" value="Genomic_DNA"/>
</dbReference>
<evidence type="ECO:0000256" key="3">
    <source>
        <dbReference type="ARBA" id="ARBA00022448"/>
    </source>
</evidence>
<gene>
    <name evidence="10" type="ORF">EXM22_10000</name>
</gene>
<evidence type="ECO:0000256" key="7">
    <source>
        <dbReference type="ARBA" id="ARBA00023136"/>
    </source>
</evidence>
<dbReference type="PROSITE" id="PS50928">
    <property type="entry name" value="ABC_TM1"/>
    <property type="match status" value="1"/>
</dbReference>
<feature type="transmembrane region" description="Helical" evidence="8">
    <location>
        <begin position="110"/>
        <end position="133"/>
    </location>
</feature>
<dbReference type="InterPro" id="IPR035906">
    <property type="entry name" value="MetI-like_sf"/>
</dbReference>
<keyword evidence="5 8" id="KW-0812">Transmembrane</keyword>
<dbReference type="CDD" id="cd06261">
    <property type="entry name" value="TM_PBP2"/>
    <property type="match status" value="1"/>
</dbReference>
<comment type="subcellular location">
    <subcellularLocation>
        <location evidence="1 8">Cell membrane</location>
        <topology evidence="1 8">Multi-pass membrane protein</topology>
    </subcellularLocation>
</comment>
<evidence type="ECO:0000256" key="8">
    <source>
        <dbReference type="RuleBase" id="RU363032"/>
    </source>
</evidence>
<dbReference type="OrthoDB" id="9773467at2"/>
<sequence>MIGNNKRYTFTDIAVSIALFFVVIMIILPLLWMFSTSLRPAKESFKLPPSFFPKAPFLWGNYASVFTELPFLRNIINSSIVAGFAVSGQLLISSMAAFAITRIKFKGSEIVFIVILAGLMIPAQVTIIPLFIVMRELQLLDTLSALILPGLVYPLGVFLMRQHSLTIPMQYDEAAAIDGLNRFKTYFYIILPMMKSALLVTAVMHLLLVWNDFFRPLILINSVENMTLPLGLFQLKGMMDNGNMSIILAGVIVSIIPPLAFYGFGQKYIAMGLESGGIKG</sequence>
<dbReference type="GO" id="GO:0005886">
    <property type="term" value="C:plasma membrane"/>
    <property type="evidence" value="ECO:0007669"/>
    <property type="project" value="UniProtKB-SubCell"/>
</dbReference>
<evidence type="ECO:0000256" key="1">
    <source>
        <dbReference type="ARBA" id="ARBA00004651"/>
    </source>
</evidence>
<reference evidence="10 11" key="1">
    <citation type="submission" date="2019-02" db="EMBL/GenBank/DDBJ databases">
        <title>Complete Genome Sequence and Methylome Analysis of free living Spirochaetas.</title>
        <authorList>
            <person name="Fomenkov A."/>
            <person name="Dubinina G."/>
            <person name="Leshcheva N."/>
            <person name="Mikheeva N."/>
            <person name="Grabovich M."/>
            <person name="Vincze T."/>
            <person name="Roberts R.J."/>
        </authorList>
    </citation>
    <scope>NUCLEOTIDE SEQUENCE [LARGE SCALE GENOMIC DNA]</scope>
    <source>
        <strain evidence="10 11">K2</strain>
    </source>
</reference>